<dbReference type="Proteomes" id="UP000266841">
    <property type="component" value="Unassembled WGS sequence"/>
</dbReference>
<dbReference type="InterPro" id="IPR027307">
    <property type="entry name" value="WASH7"/>
</dbReference>
<dbReference type="eggNOG" id="KOG3578">
    <property type="taxonomic scope" value="Eukaryota"/>
</dbReference>
<evidence type="ECO:0000313" key="2">
    <source>
        <dbReference type="EMBL" id="EJK68491.1"/>
    </source>
</evidence>
<name>K0T568_THAOC</name>
<gene>
    <name evidence="2" type="ORF">THAOC_10317</name>
</gene>
<dbReference type="PANTHER" id="PTHR31409">
    <property type="entry name" value="WASH COMPLEX SUBUNIT 4"/>
    <property type="match status" value="1"/>
</dbReference>
<accession>K0T568</accession>
<sequence length="782" mass="86347">MYGDGSHAPDSCWSPSSAVSRRLQNSCDVHASRSAERSTICSNLSEEDSKRYVGIEGATTSLAKLALARSMCPLPPLSDGIYGGGSSVPCGLHLASDVCLESLERSAPHRIVVPQIEVNNGRQFSARGELDGNINTIKLGEEKAAIWNAVSALASLCDETQELDQTFQTKLLPAIVLFGADDASALPGRAEKKDLLNEEVQEKRESKLLARLGESMKVLQMAANATTRLKRLVKNMVVQLGAVQTPSVVQLYFDNKSNDDEDALEPHDALSSGEIKEDAVLPPVFGEGVPMFRLGKSIAVALRLLISVDKSVSENQNLNEAWGMYKDVVVEMSEQKRTTDGDIDDDFESFERMLVQLENTLLSSRSFLSAIEQNFDPSGRFKDTGFQLHEEVRIHLITLYGSYCEKINTPEETTERLDCIGVYAMYVLYRQLLPSNVVPDKSLHKSLWTVFPAMCPVMQLYGPLYFQPREFLMVYSPYKAVKGCFADSREIHAQSKAAIIKWDGSFDSRVARIRFEAVGWLAKADSELCGETLGSHSLEDEDELAETEDIALKVESATNVIFRGIKIALSAHKALNLGVAKQHIPSINSLMEVLKSIEKMLRSRRRHSVSCIQRATLKMIAASILRRFESVREFVDGMSSSADLAGNPDLTRTIVRVGACLTALEGLLKGSSSFSPIRRHAIAFTIAACMDSTILEVFSTDDLLRVESSLKDLSQVASLEEIIKQACDCSFLCFHRDLALECLRHSFQANLKSPINHTQLVLSAFSGELSCQSMPFYRRGVN</sequence>
<dbReference type="InterPro" id="IPR028191">
    <property type="entry name" value="WASH-4_N"/>
</dbReference>
<dbReference type="OMA" id="FTIAACM"/>
<evidence type="ECO:0000259" key="1">
    <source>
        <dbReference type="Pfam" id="PF14745"/>
    </source>
</evidence>
<dbReference type="Pfam" id="PF14745">
    <property type="entry name" value="WASH-4_N"/>
    <property type="match status" value="2"/>
</dbReference>
<organism evidence="2 3">
    <name type="scientific">Thalassiosira oceanica</name>
    <name type="common">Marine diatom</name>
    <dbReference type="NCBI Taxonomy" id="159749"/>
    <lineage>
        <taxon>Eukaryota</taxon>
        <taxon>Sar</taxon>
        <taxon>Stramenopiles</taxon>
        <taxon>Ochrophyta</taxon>
        <taxon>Bacillariophyta</taxon>
        <taxon>Coscinodiscophyceae</taxon>
        <taxon>Thalassiosirophycidae</taxon>
        <taxon>Thalassiosirales</taxon>
        <taxon>Thalassiosiraceae</taxon>
        <taxon>Thalassiosira</taxon>
    </lineage>
</organism>
<protein>
    <recommendedName>
        <fullName evidence="1">WASH complex subunit 4 N-terminal domain-containing protein</fullName>
    </recommendedName>
</protein>
<proteinExistence type="predicted"/>
<dbReference type="AlphaFoldDB" id="K0T568"/>
<dbReference type="OrthoDB" id="10261210at2759"/>
<reference evidence="2 3" key="1">
    <citation type="journal article" date="2012" name="Genome Biol.">
        <title>Genome and low-iron response of an oceanic diatom adapted to chronic iron limitation.</title>
        <authorList>
            <person name="Lommer M."/>
            <person name="Specht M."/>
            <person name="Roy A.S."/>
            <person name="Kraemer L."/>
            <person name="Andreson R."/>
            <person name="Gutowska M.A."/>
            <person name="Wolf J."/>
            <person name="Bergner S.V."/>
            <person name="Schilhabel M.B."/>
            <person name="Klostermeier U.C."/>
            <person name="Beiko R.G."/>
            <person name="Rosenstiel P."/>
            <person name="Hippler M."/>
            <person name="Laroche J."/>
        </authorList>
    </citation>
    <scope>NUCLEOTIDE SEQUENCE [LARGE SCALE GENOMIC DNA]</scope>
    <source>
        <strain evidence="2 3">CCMP1005</strain>
    </source>
</reference>
<evidence type="ECO:0000313" key="3">
    <source>
        <dbReference type="Proteomes" id="UP000266841"/>
    </source>
</evidence>
<keyword evidence="3" id="KW-1185">Reference proteome</keyword>
<dbReference type="GO" id="GO:0016197">
    <property type="term" value="P:endosomal transport"/>
    <property type="evidence" value="ECO:0007669"/>
    <property type="project" value="TreeGrafter"/>
</dbReference>
<dbReference type="GO" id="GO:0071203">
    <property type="term" value="C:WASH complex"/>
    <property type="evidence" value="ECO:0007669"/>
    <property type="project" value="InterPro"/>
</dbReference>
<feature type="domain" description="WASH complex subunit 4 N-terminal" evidence="1">
    <location>
        <begin position="287"/>
        <end position="730"/>
    </location>
</feature>
<comment type="caution">
    <text evidence="2">The sequence shown here is derived from an EMBL/GenBank/DDBJ whole genome shotgun (WGS) entry which is preliminary data.</text>
</comment>
<dbReference type="GO" id="GO:0007032">
    <property type="term" value="P:endosome organization"/>
    <property type="evidence" value="ECO:0007669"/>
    <property type="project" value="TreeGrafter"/>
</dbReference>
<dbReference type="GO" id="GO:0005768">
    <property type="term" value="C:endosome"/>
    <property type="evidence" value="ECO:0007669"/>
    <property type="project" value="TreeGrafter"/>
</dbReference>
<dbReference type="EMBL" id="AGNL01011258">
    <property type="protein sequence ID" value="EJK68491.1"/>
    <property type="molecule type" value="Genomic_DNA"/>
</dbReference>
<feature type="domain" description="WASH complex subunit 4 N-terminal" evidence="1">
    <location>
        <begin position="115"/>
        <end position="245"/>
    </location>
</feature>
<dbReference type="PANTHER" id="PTHR31409:SF0">
    <property type="entry name" value="WASH COMPLEX SUBUNIT 4"/>
    <property type="match status" value="1"/>
</dbReference>